<evidence type="ECO:0000313" key="17">
    <source>
        <dbReference type="RefSeq" id="XP_026276662.1"/>
    </source>
</evidence>
<feature type="binding site" description="axial binding residue" evidence="14">
    <location>
        <position position="437"/>
    </location>
    <ligand>
        <name>heme</name>
        <dbReference type="ChEBI" id="CHEBI:30413"/>
    </ligand>
    <ligandPart>
        <name>Fe</name>
        <dbReference type="ChEBI" id="CHEBI:18248"/>
    </ligandPart>
</feature>
<comment type="similarity">
    <text evidence="5 15">Belongs to the cytochrome P450 family.</text>
</comment>
<dbReference type="InterPro" id="IPR050182">
    <property type="entry name" value="Cytochrome_P450_fam2"/>
</dbReference>
<dbReference type="RefSeq" id="XP_026276662.1">
    <property type="nucleotide sequence ID" value="XM_026420877.2"/>
</dbReference>
<dbReference type="InterPro" id="IPR017972">
    <property type="entry name" value="Cyt_P450_CS"/>
</dbReference>
<evidence type="ECO:0000256" key="7">
    <source>
        <dbReference type="ARBA" id="ARBA00022723"/>
    </source>
</evidence>
<dbReference type="PANTHER" id="PTHR24300:SF376">
    <property type="entry name" value="CYTOCHROME P450 15A1"/>
    <property type="match status" value="1"/>
</dbReference>
<dbReference type="GO" id="GO:0008395">
    <property type="term" value="F:steroid hydroxylase activity"/>
    <property type="evidence" value="ECO:0007669"/>
    <property type="project" value="TreeGrafter"/>
</dbReference>
<reference evidence="17" key="1">
    <citation type="submission" date="2025-08" db="UniProtKB">
        <authorList>
            <consortium name="RefSeq"/>
        </authorList>
    </citation>
    <scope>IDENTIFICATION</scope>
    <source>
        <tissue evidence="17">Whole organism</tissue>
    </source>
</reference>
<keyword evidence="12 15" id="KW-0503">Monooxygenase</keyword>
<dbReference type="SUPFAM" id="SSF48264">
    <property type="entry name" value="Cytochrome P450"/>
    <property type="match status" value="1"/>
</dbReference>
<evidence type="ECO:0000313" key="16">
    <source>
        <dbReference type="Proteomes" id="UP000504606"/>
    </source>
</evidence>
<keyword evidence="6 14" id="KW-0349">Heme</keyword>
<keyword evidence="9" id="KW-0492">Microsome</keyword>
<name>A0A6J1S6K3_FRAOC</name>
<dbReference type="Gene3D" id="1.10.630.10">
    <property type="entry name" value="Cytochrome P450"/>
    <property type="match status" value="1"/>
</dbReference>
<keyword evidence="10 15" id="KW-0560">Oxidoreductase</keyword>
<keyword evidence="13" id="KW-0472">Membrane</keyword>
<dbReference type="OrthoDB" id="3934656at2759"/>
<keyword evidence="16" id="KW-1185">Reference proteome</keyword>
<evidence type="ECO:0000256" key="3">
    <source>
        <dbReference type="ARBA" id="ARBA00004174"/>
    </source>
</evidence>
<dbReference type="GO" id="GO:0006805">
    <property type="term" value="P:xenobiotic metabolic process"/>
    <property type="evidence" value="ECO:0007669"/>
    <property type="project" value="TreeGrafter"/>
</dbReference>
<dbReference type="PROSITE" id="PS00086">
    <property type="entry name" value="CYTOCHROME_P450"/>
    <property type="match status" value="1"/>
</dbReference>
<comment type="subcellular location">
    <subcellularLocation>
        <location evidence="4">Endoplasmic reticulum membrane</location>
        <topology evidence="4">Peripheral membrane protein</topology>
    </subcellularLocation>
    <subcellularLocation>
        <location evidence="3">Microsome membrane</location>
        <topology evidence="3">Peripheral membrane protein</topology>
    </subcellularLocation>
</comment>
<keyword evidence="11 14" id="KW-0408">Iron</keyword>
<protein>
    <submittedName>
        <fullName evidence="17">Methyl farnesoate epoxidase</fullName>
    </submittedName>
</protein>
<dbReference type="GeneID" id="113205309"/>
<evidence type="ECO:0000256" key="6">
    <source>
        <dbReference type="ARBA" id="ARBA00022617"/>
    </source>
</evidence>
<dbReference type="GO" id="GO:0020037">
    <property type="term" value="F:heme binding"/>
    <property type="evidence" value="ECO:0007669"/>
    <property type="project" value="InterPro"/>
</dbReference>
<keyword evidence="7 14" id="KW-0479">Metal-binding</keyword>
<dbReference type="PRINTS" id="PR00463">
    <property type="entry name" value="EP450I"/>
</dbReference>
<dbReference type="PANTHER" id="PTHR24300">
    <property type="entry name" value="CYTOCHROME P450 508A4-RELATED"/>
    <property type="match status" value="1"/>
</dbReference>
<dbReference type="GO" id="GO:0006082">
    <property type="term" value="P:organic acid metabolic process"/>
    <property type="evidence" value="ECO:0007669"/>
    <property type="project" value="TreeGrafter"/>
</dbReference>
<evidence type="ECO:0000256" key="12">
    <source>
        <dbReference type="ARBA" id="ARBA00023033"/>
    </source>
</evidence>
<comment type="cofactor">
    <cofactor evidence="1 14">
        <name>heme</name>
        <dbReference type="ChEBI" id="CHEBI:30413"/>
    </cofactor>
</comment>
<dbReference type="Pfam" id="PF00067">
    <property type="entry name" value="p450"/>
    <property type="match status" value="1"/>
</dbReference>
<evidence type="ECO:0000256" key="10">
    <source>
        <dbReference type="ARBA" id="ARBA00023002"/>
    </source>
</evidence>
<dbReference type="FunFam" id="1.10.630.10:FF:000238">
    <property type="entry name" value="Cytochrome P450 2A6"/>
    <property type="match status" value="1"/>
</dbReference>
<dbReference type="Proteomes" id="UP000504606">
    <property type="component" value="Unplaced"/>
</dbReference>
<dbReference type="InterPro" id="IPR001128">
    <property type="entry name" value="Cyt_P450"/>
</dbReference>
<evidence type="ECO:0000256" key="15">
    <source>
        <dbReference type="RuleBase" id="RU000461"/>
    </source>
</evidence>
<dbReference type="KEGG" id="foc:113205309"/>
<dbReference type="GO" id="GO:0005506">
    <property type="term" value="F:iron ion binding"/>
    <property type="evidence" value="ECO:0007669"/>
    <property type="project" value="InterPro"/>
</dbReference>
<evidence type="ECO:0000256" key="8">
    <source>
        <dbReference type="ARBA" id="ARBA00022824"/>
    </source>
</evidence>
<organism evidence="16 17">
    <name type="scientific">Frankliniella occidentalis</name>
    <name type="common">Western flower thrips</name>
    <name type="synonym">Euthrips occidentalis</name>
    <dbReference type="NCBI Taxonomy" id="133901"/>
    <lineage>
        <taxon>Eukaryota</taxon>
        <taxon>Metazoa</taxon>
        <taxon>Ecdysozoa</taxon>
        <taxon>Arthropoda</taxon>
        <taxon>Hexapoda</taxon>
        <taxon>Insecta</taxon>
        <taxon>Pterygota</taxon>
        <taxon>Neoptera</taxon>
        <taxon>Paraneoptera</taxon>
        <taxon>Thysanoptera</taxon>
        <taxon>Terebrantia</taxon>
        <taxon>Thripoidea</taxon>
        <taxon>Thripidae</taxon>
        <taxon>Frankliniella</taxon>
    </lineage>
</organism>
<dbReference type="InterPro" id="IPR002401">
    <property type="entry name" value="Cyt_P450_E_grp-I"/>
</dbReference>
<dbReference type="InterPro" id="IPR036396">
    <property type="entry name" value="Cyt_P450_sf"/>
</dbReference>
<evidence type="ECO:0000256" key="13">
    <source>
        <dbReference type="ARBA" id="ARBA00023136"/>
    </source>
</evidence>
<evidence type="ECO:0000256" key="14">
    <source>
        <dbReference type="PIRSR" id="PIRSR602401-1"/>
    </source>
</evidence>
<proteinExistence type="inferred from homology"/>
<dbReference type="GO" id="GO:0016712">
    <property type="term" value="F:oxidoreductase activity, acting on paired donors, with incorporation or reduction of molecular oxygen, reduced flavin or flavoprotein as one donor, and incorporation of one atom of oxygen"/>
    <property type="evidence" value="ECO:0007669"/>
    <property type="project" value="TreeGrafter"/>
</dbReference>
<evidence type="ECO:0000256" key="9">
    <source>
        <dbReference type="ARBA" id="ARBA00022848"/>
    </source>
</evidence>
<evidence type="ECO:0000256" key="2">
    <source>
        <dbReference type="ARBA" id="ARBA00003690"/>
    </source>
</evidence>
<dbReference type="GO" id="GO:0005789">
    <property type="term" value="C:endoplasmic reticulum membrane"/>
    <property type="evidence" value="ECO:0007669"/>
    <property type="project" value="UniProtKB-SubCell"/>
</dbReference>
<gene>
    <name evidence="17" type="primary">LOC113205309</name>
</gene>
<evidence type="ECO:0000256" key="4">
    <source>
        <dbReference type="ARBA" id="ARBA00004406"/>
    </source>
</evidence>
<dbReference type="PRINTS" id="PR00385">
    <property type="entry name" value="P450"/>
</dbReference>
<sequence>MLALALLALLLLALFALFNYLGNLRRLKNFPPGPLRLPLVGSMPFFPAEHWHLYADKHWLSKYGPLVGLTTGRDTMLIVCGAQEVLDVLAHEDCQGRADLFFTTERSFGKKLGIMFSDGPYWTEQRRFALRELRDLGMGKSVMEGVVLDEVDATLEAVARDGPAVQPNMLFHAPVLNVLWWLVSGKPFSKGVGKEQDAQSVRLHHIMEKFIRTKNVAVAPVDSWPFLKYVAPELSSYNAIYGPIFDMQAFIREEIKLQQQDRTGSFMSKYMDRIETAEPGSTLTEESLIISVLDMFIAGGESTANTLSFCLLYMALHPDKQAKLHAELDAVVGGADKTVGLADRTRLPYTEATLTEVMRINPIAPLSVPHSNTKDVELNGYTIPKGTMINLSLWVVLNDKAHWGDPEVFRPERFIGKDGAFVKDPWMANFGHGKRVCIGEAFTVQTAFLFFANVMNRLRISAPPGGEPLSTKPQPGLTCAPQNYTVLAEPRRSSSAHQM</sequence>
<comment type="function">
    <text evidence="2">May be involved in the metabolism of insect hormones and in the breakdown of synthetic insecticides.</text>
</comment>
<accession>A0A6J1S6K3</accession>
<keyword evidence="8" id="KW-0256">Endoplasmic reticulum</keyword>
<dbReference type="AlphaFoldDB" id="A0A6J1S6K3"/>
<evidence type="ECO:0000256" key="1">
    <source>
        <dbReference type="ARBA" id="ARBA00001971"/>
    </source>
</evidence>
<evidence type="ECO:0000256" key="11">
    <source>
        <dbReference type="ARBA" id="ARBA00023004"/>
    </source>
</evidence>
<evidence type="ECO:0000256" key="5">
    <source>
        <dbReference type="ARBA" id="ARBA00010617"/>
    </source>
</evidence>